<dbReference type="InterPro" id="IPR018060">
    <property type="entry name" value="HTH_AraC"/>
</dbReference>
<dbReference type="PROSITE" id="PS01124">
    <property type="entry name" value="HTH_ARAC_FAMILY_2"/>
    <property type="match status" value="1"/>
</dbReference>
<gene>
    <name evidence="5" type="ORF">HMPREF1535_03586</name>
</gene>
<protein>
    <recommendedName>
        <fullName evidence="4">HTH araC/xylS-type domain-containing protein</fullName>
    </recommendedName>
</protein>
<dbReference type="Proteomes" id="UP000033047">
    <property type="component" value="Unassembled WGS sequence"/>
</dbReference>
<evidence type="ECO:0000313" key="6">
    <source>
        <dbReference type="Proteomes" id="UP000033047"/>
    </source>
</evidence>
<reference evidence="5 6" key="1">
    <citation type="submission" date="2013-04" db="EMBL/GenBank/DDBJ databases">
        <title>The Genome Sequence of Parabacteroides goldsteinii DSM 19448.</title>
        <authorList>
            <consortium name="The Broad Institute Genomics Platform"/>
            <person name="Earl A."/>
            <person name="Ward D."/>
            <person name="Feldgarden M."/>
            <person name="Gevers D."/>
            <person name="Martens E."/>
            <person name="Sakamoto M."/>
            <person name="Benno Y."/>
            <person name="Song Y."/>
            <person name="Liu C."/>
            <person name="Lee J."/>
            <person name="Bolanos M."/>
            <person name="Vaisanen M.L."/>
            <person name="Finegold S.M."/>
            <person name="Walker B."/>
            <person name="Young S."/>
            <person name="Zeng Q."/>
            <person name="Gargeya S."/>
            <person name="Fitzgerald M."/>
            <person name="Haas B."/>
            <person name="Abouelleil A."/>
            <person name="Allen A.W."/>
            <person name="Alvarado L."/>
            <person name="Arachchi H.M."/>
            <person name="Berlin A.M."/>
            <person name="Chapman S.B."/>
            <person name="Gainer-Dewar J."/>
            <person name="Goldberg J."/>
            <person name="Griggs A."/>
            <person name="Gujja S."/>
            <person name="Hansen M."/>
            <person name="Howarth C."/>
            <person name="Imamovic A."/>
            <person name="Ireland A."/>
            <person name="Larimer J."/>
            <person name="McCowan C."/>
            <person name="Murphy C."/>
            <person name="Pearson M."/>
            <person name="Poon T.W."/>
            <person name="Priest M."/>
            <person name="Roberts A."/>
            <person name="Saif S."/>
            <person name="Shea T."/>
            <person name="Sisk P."/>
            <person name="Sykes S."/>
            <person name="Wortman J."/>
            <person name="Nusbaum C."/>
            <person name="Birren B."/>
        </authorList>
    </citation>
    <scope>NUCLEOTIDE SEQUENCE [LARGE SCALE GENOMIC DNA]</scope>
    <source>
        <strain evidence="5 6">DSM 19448</strain>
    </source>
</reference>
<proteinExistence type="predicted"/>
<comment type="caution">
    <text evidence="5">The sequence shown here is derived from an EMBL/GenBank/DDBJ whole genome shotgun (WGS) entry which is preliminary data.</text>
</comment>
<dbReference type="PANTHER" id="PTHR43280:SF10">
    <property type="entry name" value="REGULATORY PROTEIN POCR"/>
    <property type="match status" value="1"/>
</dbReference>
<evidence type="ECO:0000256" key="2">
    <source>
        <dbReference type="ARBA" id="ARBA00023125"/>
    </source>
</evidence>
<dbReference type="PATRIC" id="fig|927665.4.peg.3689"/>
<dbReference type="EMBL" id="AQHV01000016">
    <property type="protein sequence ID" value="KKB50237.1"/>
    <property type="molecule type" value="Genomic_DNA"/>
</dbReference>
<dbReference type="InterPro" id="IPR009057">
    <property type="entry name" value="Homeodomain-like_sf"/>
</dbReference>
<evidence type="ECO:0000256" key="1">
    <source>
        <dbReference type="ARBA" id="ARBA00023015"/>
    </source>
</evidence>
<name>A0A0F5IYI7_9BACT</name>
<dbReference type="GO" id="GO:0003700">
    <property type="term" value="F:DNA-binding transcription factor activity"/>
    <property type="evidence" value="ECO:0007669"/>
    <property type="project" value="InterPro"/>
</dbReference>
<dbReference type="HOGENOM" id="CLU_125451_0_0_10"/>
<dbReference type="Gene3D" id="1.10.10.60">
    <property type="entry name" value="Homeodomain-like"/>
    <property type="match status" value="1"/>
</dbReference>
<evidence type="ECO:0000313" key="5">
    <source>
        <dbReference type="EMBL" id="KKB50237.1"/>
    </source>
</evidence>
<accession>A0A0F5IYI7</accession>
<evidence type="ECO:0000256" key="3">
    <source>
        <dbReference type="ARBA" id="ARBA00023163"/>
    </source>
</evidence>
<dbReference type="Pfam" id="PF12833">
    <property type="entry name" value="HTH_18"/>
    <property type="match status" value="1"/>
</dbReference>
<dbReference type="RefSeq" id="WP_046146993.1">
    <property type="nucleotide sequence ID" value="NZ_KQ033913.1"/>
</dbReference>
<sequence>MSHKFPTISVTKLFVSIDPRPATEEERWMGLPAIVPGYCPSGNTFIDHFMPLLHAGGALPVEYYAKELEVSVSDLNGAIKVLAGTSVAKFIEDYSLEMAKYMLAHSKSEIRAVAQRCGYSPSGLFRVFRRRFKMSPEDWRWNYRIS</sequence>
<feature type="domain" description="HTH araC/xylS-type" evidence="4">
    <location>
        <begin position="43"/>
        <end position="142"/>
    </location>
</feature>
<dbReference type="AlphaFoldDB" id="A0A0F5IYI7"/>
<dbReference type="GO" id="GO:0043565">
    <property type="term" value="F:sequence-specific DNA binding"/>
    <property type="evidence" value="ECO:0007669"/>
    <property type="project" value="InterPro"/>
</dbReference>
<dbReference type="SMART" id="SM00342">
    <property type="entry name" value="HTH_ARAC"/>
    <property type="match status" value="1"/>
</dbReference>
<organism evidence="5 6">
    <name type="scientific">Parabacteroides goldsteinii DSM 19448 = WAL 12034</name>
    <dbReference type="NCBI Taxonomy" id="927665"/>
    <lineage>
        <taxon>Bacteria</taxon>
        <taxon>Pseudomonadati</taxon>
        <taxon>Bacteroidota</taxon>
        <taxon>Bacteroidia</taxon>
        <taxon>Bacteroidales</taxon>
        <taxon>Tannerellaceae</taxon>
        <taxon>Parabacteroides</taxon>
    </lineage>
</organism>
<dbReference type="PANTHER" id="PTHR43280">
    <property type="entry name" value="ARAC-FAMILY TRANSCRIPTIONAL REGULATOR"/>
    <property type="match status" value="1"/>
</dbReference>
<keyword evidence="3" id="KW-0804">Transcription</keyword>
<dbReference type="SUPFAM" id="SSF46689">
    <property type="entry name" value="Homeodomain-like"/>
    <property type="match status" value="1"/>
</dbReference>
<evidence type="ECO:0000259" key="4">
    <source>
        <dbReference type="PROSITE" id="PS01124"/>
    </source>
</evidence>
<keyword evidence="2" id="KW-0238">DNA-binding</keyword>
<keyword evidence="1" id="KW-0805">Transcription regulation</keyword>